<dbReference type="KEGG" id="llu:AKJ09_07960"/>
<gene>
    <name evidence="4" type="ORF">AKJ09_07960</name>
</gene>
<protein>
    <recommendedName>
        <fullName evidence="6">Prepilin-type N-terminal cleavage/methylation domain-containing protein</fullName>
    </recommendedName>
</protein>
<dbReference type="AlphaFoldDB" id="A0A0K1Q6M6"/>
<dbReference type="SUPFAM" id="SSF54523">
    <property type="entry name" value="Pili subunits"/>
    <property type="match status" value="1"/>
</dbReference>
<keyword evidence="5" id="KW-1185">Reference proteome</keyword>
<dbReference type="NCBIfam" id="TIGR02532">
    <property type="entry name" value="IV_pilin_GFxxxE"/>
    <property type="match status" value="1"/>
</dbReference>
<dbReference type="GO" id="GO:0015627">
    <property type="term" value="C:type II protein secretion system complex"/>
    <property type="evidence" value="ECO:0007669"/>
    <property type="project" value="InterPro"/>
</dbReference>
<sequence length="151" mass="16707">MRIKGDNEMATTRKSRALVRARVRRALKRGVTLIEILIVLAIVGLIAGGVAVVAVPKYAEAQKTQAKNDLRAIHPVAEKFRVDNPGECPTVELLRQKKELSTASKITDPWDTPYRIICNDEDIVVTSAGPDKKDNTQDDIRIPEAQATDKH</sequence>
<dbReference type="Gene3D" id="3.30.700.10">
    <property type="entry name" value="Glycoprotein, Type 4 Pilin"/>
    <property type="match status" value="1"/>
</dbReference>
<dbReference type="InterPro" id="IPR045584">
    <property type="entry name" value="Pilin-like"/>
</dbReference>
<dbReference type="InterPro" id="IPR000983">
    <property type="entry name" value="Bac_GSPG_pilin"/>
</dbReference>
<proteinExistence type="predicted"/>
<dbReference type="PRINTS" id="PR00813">
    <property type="entry name" value="BCTERIALGSPG"/>
</dbReference>
<dbReference type="OrthoDB" id="5519869at2"/>
<evidence type="ECO:0000313" key="5">
    <source>
        <dbReference type="Proteomes" id="UP000064967"/>
    </source>
</evidence>
<dbReference type="Pfam" id="PF07963">
    <property type="entry name" value="N_methyl"/>
    <property type="match status" value="1"/>
</dbReference>
<keyword evidence="3" id="KW-0472">Membrane</keyword>
<evidence type="ECO:0000256" key="1">
    <source>
        <dbReference type="ARBA" id="ARBA00022481"/>
    </source>
</evidence>
<dbReference type="Proteomes" id="UP000064967">
    <property type="component" value="Chromosome"/>
</dbReference>
<dbReference type="STRING" id="1391654.AKJ09_07960"/>
<dbReference type="PATRIC" id="fig|1391654.3.peg.8068"/>
<evidence type="ECO:0008006" key="6">
    <source>
        <dbReference type="Google" id="ProtNLM"/>
    </source>
</evidence>
<feature type="compositionally biased region" description="Basic and acidic residues" evidence="2">
    <location>
        <begin position="130"/>
        <end position="151"/>
    </location>
</feature>
<feature type="transmembrane region" description="Helical" evidence="3">
    <location>
        <begin position="30"/>
        <end position="55"/>
    </location>
</feature>
<feature type="region of interest" description="Disordered" evidence="2">
    <location>
        <begin position="127"/>
        <end position="151"/>
    </location>
</feature>
<dbReference type="EMBL" id="CP012333">
    <property type="protein sequence ID" value="AKV01297.1"/>
    <property type="molecule type" value="Genomic_DNA"/>
</dbReference>
<keyword evidence="1" id="KW-0488">Methylation</keyword>
<evidence type="ECO:0000256" key="3">
    <source>
        <dbReference type="SAM" id="Phobius"/>
    </source>
</evidence>
<dbReference type="InterPro" id="IPR012902">
    <property type="entry name" value="N_methyl_site"/>
</dbReference>
<evidence type="ECO:0000313" key="4">
    <source>
        <dbReference type="EMBL" id="AKV01297.1"/>
    </source>
</evidence>
<accession>A0A0K1Q6M6</accession>
<keyword evidence="3" id="KW-1133">Transmembrane helix</keyword>
<name>A0A0K1Q6M6_9BACT</name>
<keyword evidence="3" id="KW-0812">Transmembrane</keyword>
<dbReference type="PROSITE" id="PS00409">
    <property type="entry name" value="PROKAR_NTER_METHYL"/>
    <property type="match status" value="1"/>
</dbReference>
<organism evidence="4 5">
    <name type="scientific">Labilithrix luteola</name>
    <dbReference type="NCBI Taxonomy" id="1391654"/>
    <lineage>
        <taxon>Bacteria</taxon>
        <taxon>Pseudomonadati</taxon>
        <taxon>Myxococcota</taxon>
        <taxon>Polyangia</taxon>
        <taxon>Polyangiales</taxon>
        <taxon>Labilitrichaceae</taxon>
        <taxon>Labilithrix</taxon>
    </lineage>
</organism>
<reference evidence="4 5" key="1">
    <citation type="submission" date="2015-08" db="EMBL/GenBank/DDBJ databases">
        <authorList>
            <person name="Babu N.S."/>
            <person name="Beckwith C.J."/>
            <person name="Beseler K.G."/>
            <person name="Brison A."/>
            <person name="Carone J.V."/>
            <person name="Caskin T.P."/>
            <person name="Diamond M."/>
            <person name="Durham M.E."/>
            <person name="Foxe J.M."/>
            <person name="Go M."/>
            <person name="Henderson B.A."/>
            <person name="Jones I.B."/>
            <person name="McGettigan J.A."/>
            <person name="Micheletti S.J."/>
            <person name="Nasrallah M.E."/>
            <person name="Ortiz D."/>
            <person name="Piller C.R."/>
            <person name="Privatt S.R."/>
            <person name="Schneider S.L."/>
            <person name="Sharp S."/>
            <person name="Smith T.C."/>
            <person name="Stanton J.D."/>
            <person name="Ullery H.E."/>
            <person name="Wilson R.J."/>
            <person name="Serrano M.G."/>
            <person name="Buck G."/>
            <person name="Lee V."/>
            <person name="Wang Y."/>
            <person name="Carvalho R."/>
            <person name="Voegtly L."/>
            <person name="Shi R."/>
            <person name="Duckworth R."/>
            <person name="Johnson A."/>
            <person name="Loviza R."/>
            <person name="Walstead R."/>
            <person name="Shah Z."/>
            <person name="Kiflezghi M."/>
            <person name="Wade K."/>
            <person name="Ball S.L."/>
            <person name="Bradley K.W."/>
            <person name="Asai D.J."/>
            <person name="Bowman C.A."/>
            <person name="Russell D.A."/>
            <person name="Pope W.H."/>
            <person name="Jacobs-Sera D."/>
            <person name="Hendrix R.W."/>
            <person name="Hatfull G.F."/>
        </authorList>
    </citation>
    <scope>NUCLEOTIDE SEQUENCE [LARGE SCALE GENOMIC DNA]</scope>
    <source>
        <strain evidence="4 5">DSM 27648</strain>
    </source>
</reference>
<evidence type="ECO:0000256" key="2">
    <source>
        <dbReference type="SAM" id="MobiDB-lite"/>
    </source>
</evidence>
<dbReference type="GO" id="GO:0015628">
    <property type="term" value="P:protein secretion by the type II secretion system"/>
    <property type="evidence" value="ECO:0007669"/>
    <property type="project" value="InterPro"/>
</dbReference>